<evidence type="ECO:0000256" key="1">
    <source>
        <dbReference type="ARBA" id="ARBA00022679"/>
    </source>
</evidence>
<proteinExistence type="inferred from homology"/>
<reference evidence="5 6" key="1">
    <citation type="submission" date="2017-07" db="EMBL/GenBank/DDBJ databases">
        <title>The complete genome sequence of Bacillus mesonae strain H20-5, an efficient strain improving plant abiotic stress resistance.</title>
        <authorList>
            <person name="Kim S.Y."/>
            <person name="Song H."/>
            <person name="Sang M.K."/>
            <person name="Weon H.-Y."/>
            <person name="Song J."/>
        </authorList>
    </citation>
    <scope>NUCLEOTIDE SEQUENCE [LARGE SCALE GENOMIC DNA]</scope>
    <source>
        <strain evidence="5 6">H20-5</strain>
    </source>
</reference>
<evidence type="ECO:0000256" key="2">
    <source>
        <dbReference type="ARBA" id="ARBA00023315"/>
    </source>
</evidence>
<dbReference type="Pfam" id="PF13302">
    <property type="entry name" value="Acetyltransf_3"/>
    <property type="match status" value="1"/>
</dbReference>
<dbReference type="PANTHER" id="PTHR43792:SF8">
    <property type="entry name" value="[RIBOSOMAL PROTEIN US5]-ALANINE N-ACETYLTRANSFERASE"/>
    <property type="match status" value="1"/>
</dbReference>
<dbReference type="InterPro" id="IPR000182">
    <property type="entry name" value="GNAT_dom"/>
</dbReference>
<dbReference type="KEGG" id="nmk:CHR53_14740"/>
<dbReference type="Gene3D" id="3.40.630.30">
    <property type="match status" value="1"/>
</dbReference>
<dbReference type="GO" id="GO:0008999">
    <property type="term" value="F:protein-N-terminal-alanine acetyltransferase activity"/>
    <property type="evidence" value="ECO:0007669"/>
    <property type="project" value="TreeGrafter"/>
</dbReference>
<dbReference type="SUPFAM" id="SSF55729">
    <property type="entry name" value="Acyl-CoA N-acyltransferases (Nat)"/>
    <property type="match status" value="1"/>
</dbReference>
<feature type="domain" description="N-acetyltransferase" evidence="4">
    <location>
        <begin position="3"/>
        <end position="172"/>
    </location>
</feature>
<dbReference type="RefSeq" id="WP_066399770.1">
    <property type="nucleotide sequence ID" value="NZ_CP022572.1"/>
</dbReference>
<evidence type="ECO:0000313" key="6">
    <source>
        <dbReference type="Proteomes" id="UP000282892"/>
    </source>
</evidence>
<accession>A0A3Q9QX97</accession>
<protein>
    <submittedName>
        <fullName evidence="5">N-acetyltransferase</fullName>
    </submittedName>
</protein>
<dbReference type="OrthoDB" id="9801656at2"/>
<dbReference type="STRING" id="1193713.GCA_001636315_05391"/>
<dbReference type="PANTHER" id="PTHR43792">
    <property type="entry name" value="GNAT FAMILY, PUTATIVE (AFU_ORTHOLOGUE AFUA_3G00765)-RELATED-RELATED"/>
    <property type="match status" value="1"/>
</dbReference>
<evidence type="ECO:0000313" key="5">
    <source>
        <dbReference type="EMBL" id="AZU62432.1"/>
    </source>
</evidence>
<dbReference type="Proteomes" id="UP000282892">
    <property type="component" value="Chromosome"/>
</dbReference>
<dbReference type="PROSITE" id="PS51186">
    <property type="entry name" value="GNAT"/>
    <property type="match status" value="1"/>
</dbReference>
<dbReference type="EMBL" id="CP022572">
    <property type="protein sequence ID" value="AZU62432.1"/>
    <property type="molecule type" value="Genomic_DNA"/>
</dbReference>
<comment type="similarity">
    <text evidence="3">Belongs to the acetyltransferase family. RimJ subfamily.</text>
</comment>
<dbReference type="InterPro" id="IPR016181">
    <property type="entry name" value="Acyl_CoA_acyltransferase"/>
</dbReference>
<keyword evidence="1 5" id="KW-0808">Transferase</keyword>
<evidence type="ECO:0000259" key="4">
    <source>
        <dbReference type="PROSITE" id="PS51186"/>
    </source>
</evidence>
<name>A0A3Q9QX97_9BACI</name>
<sequence>MDIVIEKLDSTDEKDLYKFEFENRTFFEEMVPTRGDDYYKPEFFNIRHESLLEEQAKGISNFYLIKDQNGSILGRINLVDIDESYKIGHLGYRVGQQHTGKGVATKALKLLLETVIELGIKQVKAKTTTDNIASQKVLEKNGFERTETGDKEFEMNGQKLQFVHYIWVNKDSSY</sequence>
<dbReference type="InterPro" id="IPR051531">
    <property type="entry name" value="N-acetyltransferase"/>
</dbReference>
<dbReference type="GO" id="GO:0005737">
    <property type="term" value="C:cytoplasm"/>
    <property type="evidence" value="ECO:0007669"/>
    <property type="project" value="TreeGrafter"/>
</dbReference>
<dbReference type="AlphaFoldDB" id="A0A3Q9QX97"/>
<keyword evidence="6" id="KW-1185">Reference proteome</keyword>
<keyword evidence="2" id="KW-0012">Acyltransferase</keyword>
<evidence type="ECO:0000256" key="3">
    <source>
        <dbReference type="ARBA" id="ARBA00038502"/>
    </source>
</evidence>
<gene>
    <name evidence="5" type="ORF">CHR53_14740</name>
</gene>
<organism evidence="5 6">
    <name type="scientific">Neobacillus mesonae</name>
    <dbReference type="NCBI Taxonomy" id="1193713"/>
    <lineage>
        <taxon>Bacteria</taxon>
        <taxon>Bacillati</taxon>
        <taxon>Bacillota</taxon>
        <taxon>Bacilli</taxon>
        <taxon>Bacillales</taxon>
        <taxon>Bacillaceae</taxon>
        <taxon>Neobacillus</taxon>
    </lineage>
</organism>